<proteinExistence type="inferred from homology"/>
<dbReference type="EMBL" id="JAUHGG010000003">
    <property type="protein sequence ID" value="MDS1821628.1"/>
    <property type="molecule type" value="Genomic_DNA"/>
</dbReference>
<evidence type="ECO:0000313" key="10">
    <source>
        <dbReference type="Proteomes" id="UP001253193"/>
    </source>
</evidence>
<evidence type="ECO:0000256" key="7">
    <source>
        <dbReference type="SAM" id="MobiDB-lite"/>
    </source>
</evidence>
<evidence type="ECO:0000256" key="1">
    <source>
        <dbReference type="ARBA" id="ARBA00004453"/>
    </source>
</evidence>
<name>A0AAW8PZD4_VIBPH</name>
<dbReference type="Pfam" id="PF22470">
    <property type="entry name" value="Histone_HNS_N"/>
    <property type="match status" value="1"/>
</dbReference>
<dbReference type="GO" id="GO:0003681">
    <property type="term" value="F:bent DNA binding"/>
    <property type="evidence" value="ECO:0007669"/>
    <property type="project" value="TreeGrafter"/>
</dbReference>
<dbReference type="FunFam" id="4.10.430.10:FF:000001">
    <property type="entry name" value="DNA-binding protein"/>
    <property type="match status" value="1"/>
</dbReference>
<dbReference type="GO" id="GO:0009295">
    <property type="term" value="C:nucleoid"/>
    <property type="evidence" value="ECO:0007669"/>
    <property type="project" value="UniProtKB-SubCell"/>
</dbReference>
<dbReference type="SMART" id="SM00528">
    <property type="entry name" value="HNS"/>
    <property type="match status" value="1"/>
</dbReference>
<dbReference type="InterPro" id="IPR037150">
    <property type="entry name" value="H-NS_C_dom_sf"/>
</dbReference>
<comment type="caution">
    <text evidence="9">The sequence shown here is derived from an EMBL/GenBank/DDBJ whole genome shotgun (WGS) entry which is preliminary data.</text>
</comment>
<evidence type="ECO:0000313" key="9">
    <source>
        <dbReference type="EMBL" id="MDS1821628.1"/>
    </source>
</evidence>
<keyword evidence="4 5" id="KW-0238">DNA-binding</keyword>
<feature type="DNA-binding region" evidence="6">
    <location>
        <begin position="118"/>
        <end position="123"/>
    </location>
</feature>
<dbReference type="Gene3D" id="1.10.287.1050">
    <property type="entry name" value="H-NS histone-like proteins"/>
    <property type="match status" value="1"/>
</dbReference>
<dbReference type="RefSeq" id="WP_311020540.1">
    <property type="nucleotide sequence ID" value="NZ_JAUHGG010000003.1"/>
</dbReference>
<dbReference type="InterPro" id="IPR001801">
    <property type="entry name" value="Histone_HNS"/>
</dbReference>
<reference evidence="9" key="1">
    <citation type="submission" date="2023-06" db="EMBL/GenBank/DDBJ databases">
        <title>Genomic Diversity of Vibrio spp. and Metagenomic Analysis of Pathogens in Florida Gulf Coastal Waters Following Hurricane Ian.</title>
        <authorList>
            <person name="Brumfield K.D."/>
        </authorList>
    </citation>
    <scope>NUCLEOTIDE SEQUENCE</scope>
    <source>
        <strain evidence="9">WBS2B-138</strain>
    </source>
</reference>
<dbReference type="InterPro" id="IPR054180">
    <property type="entry name" value="H-NS-like_N"/>
</dbReference>
<dbReference type="GO" id="GO:0046983">
    <property type="term" value="F:protein dimerization activity"/>
    <property type="evidence" value="ECO:0007669"/>
    <property type="project" value="InterPro"/>
</dbReference>
<dbReference type="GO" id="GO:0001217">
    <property type="term" value="F:DNA-binding transcription repressor activity"/>
    <property type="evidence" value="ECO:0007669"/>
    <property type="project" value="TreeGrafter"/>
</dbReference>
<comment type="subcellular location">
    <subcellularLocation>
        <location evidence="1">Cytoplasm</location>
        <location evidence="1">Nucleoid</location>
    </subcellularLocation>
</comment>
<dbReference type="InterPro" id="IPR027454">
    <property type="entry name" value="Histone_HNS_N"/>
</dbReference>
<dbReference type="PIRSF" id="PIRSF002096">
    <property type="entry name" value="HnS"/>
    <property type="match status" value="1"/>
</dbReference>
<feature type="region of interest" description="Disordered" evidence="7">
    <location>
        <begin position="107"/>
        <end position="130"/>
    </location>
</feature>
<dbReference type="GO" id="GO:0003680">
    <property type="term" value="F:minor groove of adenine-thymine-rich DNA binding"/>
    <property type="evidence" value="ECO:0007669"/>
    <property type="project" value="TreeGrafter"/>
</dbReference>
<feature type="compositionally biased region" description="Polar residues" evidence="7">
    <location>
        <begin position="115"/>
        <end position="130"/>
    </location>
</feature>
<dbReference type="Gene3D" id="4.10.430.10">
    <property type="entry name" value="Histone-like protein H-NS, C-terminal domain"/>
    <property type="match status" value="1"/>
</dbReference>
<evidence type="ECO:0000256" key="3">
    <source>
        <dbReference type="ARBA" id="ARBA00022490"/>
    </source>
</evidence>
<comment type="similarity">
    <text evidence="2 5">Belongs to the histone-like protein H-NS family.</text>
</comment>
<evidence type="ECO:0000256" key="5">
    <source>
        <dbReference type="PIRNR" id="PIRNR002096"/>
    </source>
</evidence>
<evidence type="ECO:0000256" key="6">
    <source>
        <dbReference type="PIRSR" id="PIRSR002096-1"/>
    </source>
</evidence>
<feature type="domain" description="DNA-binding protein H-NS-like C-terminal" evidence="8">
    <location>
        <begin position="93"/>
        <end position="140"/>
    </location>
</feature>
<dbReference type="PANTHER" id="PTHR38097">
    <property type="match status" value="1"/>
</dbReference>
<organism evidence="9 10">
    <name type="scientific">Vibrio parahaemolyticus</name>
    <dbReference type="NCBI Taxonomy" id="670"/>
    <lineage>
        <taxon>Bacteria</taxon>
        <taxon>Pseudomonadati</taxon>
        <taxon>Pseudomonadota</taxon>
        <taxon>Gammaproteobacteria</taxon>
        <taxon>Vibrionales</taxon>
        <taxon>Vibrionaceae</taxon>
        <taxon>Vibrio</taxon>
    </lineage>
</organism>
<dbReference type="PANTHER" id="PTHR38097:SF2">
    <property type="entry name" value="DNA-BINDING PROTEIN STPA"/>
    <property type="match status" value="1"/>
</dbReference>
<accession>A0AAW8PZD4</accession>
<dbReference type="Proteomes" id="UP001253193">
    <property type="component" value="Unassembled WGS sequence"/>
</dbReference>
<dbReference type="AlphaFoldDB" id="A0AAW8PZD4"/>
<evidence type="ECO:0000256" key="2">
    <source>
        <dbReference type="ARBA" id="ARBA00010610"/>
    </source>
</evidence>
<keyword evidence="3" id="KW-0963">Cytoplasm</keyword>
<gene>
    <name evidence="9" type="ORF">QX249_13220</name>
</gene>
<dbReference type="Pfam" id="PF00816">
    <property type="entry name" value="Histone_HNS"/>
    <property type="match status" value="1"/>
</dbReference>
<protein>
    <recommendedName>
        <fullName evidence="5">DNA-binding protein</fullName>
    </recommendedName>
</protein>
<dbReference type="SUPFAM" id="SSF81273">
    <property type="entry name" value="H-NS histone-like proteins"/>
    <property type="match status" value="2"/>
</dbReference>
<evidence type="ECO:0000256" key="4">
    <source>
        <dbReference type="ARBA" id="ARBA00023125"/>
    </source>
</evidence>
<dbReference type="GO" id="GO:0000976">
    <property type="term" value="F:transcription cis-regulatory region binding"/>
    <property type="evidence" value="ECO:0007669"/>
    <property type="project" value="TreeGrafter"/>
</dbReference>
<sequence>MTDQQTQAQEDTLKKITNLRSVRAMSRELSIEILERITNNFTTVLEERKVEDEAKRQEEELRTAKIEEYLEKLKGDGIDVTDLIGFAPQAKAKQTRQSKPAKYKYTNADGEEKTWTGQGRTPSAIQEQLDQGKTLEDFLINEA</sequence>
<dbReference type="InterPro" id="IPR027444">
    <property type="entry name" value="H-NS_C_dom"/>
</dbReference>
<dbReference type="GO" id="GO:0005829">
    <property type="term" value="C:cytosol"/>
    <property type="evidence" value="ECO:0007669"/>
    <property type="project" value="TreeGrafter"/>
</dbReference>
<dbReference type="GO" id="GO:0030527">
    <property type="term" value="F:structural constituent of chromatin"/>
    <property type="evidence" value="ECO:0007669"/>
    <property type="project" value="InterPro"/>
</dbReference>
<dbReference type="GO" id="GO:0032993">
    <property type="term" value="C:protein-DNA complex"/>
    <property type="evidence" value="ECO:0007669"/>
    <property type="project" value="TreeGrafter"/>
</dbReference>
<evidence type="ECO:0000259" key="8">
    <source>
        <dbReference type="SMART" id="SM00528"/>
    </source>
</evidence>